<accession>A0ABR1FXM0</accession>
<feature type="region of interest" description="Disordered" evidence="1">
    <location>
        <begin position="638"/>
        <end position="664"/>
    </location>
</feature>
<dbReference type="PROSITE" id="PS51257">
    <property type="entry name" value="PROKAR_LIPOPROTEIN"/>
    <property type="match status" value="1"/>
</dbReference>
<dbReference type="Pfam" id="PF00264">
    <property type="entry name" value="Tyrosinase"/>
    <property type="match status" value="1"/>
</dbReference>
<dbReference type="Proteomes" id="UP001363151">
    <property type="component" value="Unassembled WGS sequence"/>
</dbReference>
<evidence type="ECO:0000256" key="1">
    <source>
        <dbReference type="SAM" id="MobiDB-lite"/>
    </source>
</evidence>
<feature type="compositionally biased region" description="Basic residues" evidence="1">
    <location>
        <begin position="647"/>
        <end position="658"/>
    </location>
</feature>
<dbReference type="InterPro" id="IPR002227">
    <property type="entry name" value="Tyrosinase_Cu-bd"/>
</dbReference>
<name>A0ABR1FXM0_AURAN</name>
<dbReference type="SUPFAM" id="SSF48056">
    <property type="entry name" value="Di-copper centre-containing domain"/>
    <property type="match status" value="1"/>
</dbReference>
<protein>
    <recommendedName>
        <fullName evidence="2">Tyrosinase copper-binding domain-containing protein</fullName>
    </recommendedName>
</protein>
<evidence type="ECO:0000313" key="4">
    <source>
        <dbReference type="Proteomes" id="UP001363151"/>
    </source>
</evidence>
<evidence type="ECO:0000313" key="3">
    <source>
        <dbReference type="EMBL" id="KAK7241020.1"/>
    </source>
</evidence>
<comment type="caution">
    <text evidence="3">The sequence shown here is derived from an EMBL/GenBank/DDBJ whole genome shotgun (WGS) entry which is preliminary data.</text>
</comment>
<evidence type="ECO:0000259" key="2">
    <source>
        <dbReference type="Pfam" id="PF00264"/>
    </source>
</evidence>
<gene>
    <name evidence="3" type="ORF">SO694_0005427</name>
</gene>
<dbReference type="EMBL" id="JBBJCI010000207">
    <property type="protein sequence ID" value="KAK7241020.1"/>
    <property type="molecule type" value="Genomic_DNA"/>
</dbReference>
<proteinExistence type="predicted"/>
<dbReference type="Gene3D" id="1.10.1280.10">
    <property type="entry name" value="Di-copper center containing domain from catechol oxidase"/>
    <property type="match status" value="1"/>
</dbReference>
<keyword evidence="4" id="KW-1185">Reference proteome</keyword>
<reference evidence="3 4" key="1">
    <citation type="submission" date="2024-03" db="EMBL/GenBank/DDBJ databases">
        <title>Aureococcus anophagefferens CCMP1851 and Kratosvirus quantuckense: Draft genome of a second virus-susceptible host strain in the model system.</title>
        <authorList>
            <person name="Chase E."/>
            <person name="Truchon A.R."/>
            <person name="Schepens W."/>
            <person name="Wilhelm S.W."/>
        </authorList>
    </citation>
    <scope>NUCLEOTIDE SEQUENCE [LARGE SCALE GENOMIC DNA]</scope>
    <source>
        <strain evidence="3 4">CCMP1851</strain>
    </source>
</reference>
<feature type="domain" description="Tyrosinase copper-binding" evidence="2">
    <location>
        <begin position="215"/>
        <end position="406"/>
    </location>
</feature>
<dbReference type="InterPro" id="IPR008922">
    <property type="entry name" value="Di-copper_centre_dom_sf"/>
</dbReference>
<organism evidence="3 4">
    <name type="scientific">Aureococcus anophagefferens</name>
    <name type="common">Harmful bloom alga</name>
    <dbReference type="NCBI Taxonomy" id="44056"/>
    <lineage>
        <taxon>Eukaryota</taxon>
        <taxon>Sar</taxon>
        <taxon>Stramenopiles</taxon>
        <taxon>Ochrophyta</taxon>
        <taxon>Pelagophyceae</taxon>
        <taxon>Pelagomonadales</taxon>
        <taxon>Pelagomonadaceae</taxon>
        <taxon>Aureococcus</taxon>
    </lineage>
</organism>
<sequence>MGGRRRAAVGVPLGLAVLAACGVAYRKSLSPSAAAASLLAAAPGGASFRQQALDASGDALEMECSNEDTAHYGQPGRGYPWLTVGHLVEPHRETTITLVGGAAMAVEAVDWTVAQTTNIAEHKGAQRVRTSHVGGRGMVFTPLHLGNYDVSALVNLTGGVRTTVSRTLVSRYVRRSIRAMSGANRDKFFAAAHVLATTDYSVGLALYGDDFNTITNFTKIHLNNAGTRNTDHLHDGLGFLTQHAAMTMAFERSLRSVDAAISVPYWDFTYDAESFLTGSNFTTNDPALLWTLDVWGEDWFGNASGSKYHTIETGRWAWQKVAVVDHEDPAIHNAYGLLRAPWNTNKSPFLTRAHSMCAHETFSLTDWPSCEEHYTLAFAYASWYEWGWAVQYSPHGAVHKMVGGYVNCGDLMERAKGFLPPSAVGQFAESLVEIPKNLWRSYLVEYPDYCSEDTPQDQCHVQCDYSAGKIGKDEWTAAAYEGDNPQWIRNLSHKEWNDFYELYCDTPMAPGEQLESASPADISFWPIHPTLERLLIYTRLVHKFSDASWPEGDADDAICLYTETDCRGHNAYDITSFESHVLGSDGTFEYAYLTNAEIFDLNAPGNYSLDYVYDNFEWSHCDDTPFAFPKLDDAQSISETAKSVQPRTHKPRARKLARKPAAQP</sequence>